<accession>A0ABX4W7Y6</accession>
<protein>
    <submittedName>
        <fullName evidence="2">Uncharacterized protein</fullName>
    </submittedName>
</protein>
<evidence type="ECO:0000256" key="1">
    <source>
        <dbReference type="SAM" id="MobiDB-lite"/>
    </source>
</evidence>
<dbReference type="RefSeq" id="WP_102969104.1">
    <property type="nucleotide sequence ID" value="NZ_POSM01000026.1"/>
</dbReference>
<sequence length="85" mass="9624">MTKQEKMKAVEGVMALRPASSKLSRENKNPETMRRMSDLEFRREVEAIMNDEAPTASAYFFRNSEPQKGGSKNSSFNSYAGADKR</sequence>
<name>A0ABX4W7Y6_VIBDI</name>
<feature type="compositionally biased region" description="Basic and acidic residues" evidence="1">
    <location>
        <begin position="23"/>
        <end position="36"/>
    </location>
</feature>
<comment type="caution">
    <text evidence="2">The sequence shown here is derived from an EMBL/GenBank/DDBJ whole genome shotgun (WGS) entry which is preliminary data.</text>
</comment>
<organism evidence="2 3">
    <name type="scientific">Vibrio diazotrophicus</name>
    <dbReference type="NCBI Taxonomy" id="685"/>
    <lineage>
        <taxon>Bacteria</taxon>
        <taxon>Pseudomonadati</taxon>
        <taxon>Pseudomonadota</taxon>
        <taxon>Gammaproteobacteria</taxon>
        <taxon>Vibrionales</taxon>
        <taxon>Vibrionaceae</taxon>
        <taxon>Vibrio</taxon>
    </lineage>
</organism>
<proteinExistence type="predicted"/>
<feature type="region of interest" description="Disordered" evidence="1">
    <location>
        <begin position="1"/>
        <end position="36"/>
    </location>
</feature>
<feature type="region of interest" description="Disordered" evidence="1">
    <location>
        <begin position="61"/>
        <end position="85"/>
    </location>
</feature>
<dbReference type="Proteomes" id="UP000236547">
    <property type="component" value="Unassembled WGS sequence"/>
</dbReference>
<evidence type="ECO:0000313" key="3">
    <source>
        <dbReference type="Proteomes" id="UP000236547"/>
    </source>
</evidence>
<gene>
    <name evidence="2" type="ORF">C1O25_16030</name>
</gene>
<reference evidence="2 3" key="1">
    <citation type="submission" date="2018-01" db="EMBL/GenBank/DDBJ databases">
        <title>Draft genome sequences of six Vibrio diazotrophicus strains isolated from deep-sea sediments of the Baltic Sea.</title>
        <authorList>
            <person name="Castillo D."/>
            <person name="Vandieken V."/>
            <person name="Chiang O."/>
            <person name="Middelboe M."/>
        </authorList>
    </citation>
    <scope>NUCLEOTIDE SEQUENCE [LARGE SCALE GENOMIC DNA]</scope>
    <source>
        <strain evidence="2 3">65.10M</strain>
    </source>
</reference>
<dbReference type="EMBL" id="POSM01000026">
    <property type="protein sequence ID" value="PNH99572.1"/>
    <property type="molecule type" value="Genomic_DNA"/>
</dbReference>
<keyword evidence="3" id="KW-1185">Reference proteome</keyword>
<evidence type="ECO:0000313" key="2">
    <source>
        <dbReference type="EMBL" id="PNH99572.1"/>
    </source>
</evidence>
<feature type="compositionally biased region" description="Polar residues" evidence="1">
    <location>
        <begin position="64"/>
        <end position="78"/>
    </location>
</feature>